<sequence length="447" mass="49938">MVNPNRREFLRKSACGAAALGLGSSSLFSAAPSEKRRPRIAAIYTELREFSHAYHILEPHMGPYLFNGELVDPGVDMVSYYCDQYPENDMTREASARLNMPMYDTIAEALTCGGDTLAVDGVLLIGEHGDYPKTELGQVMYPRKEFFDQIVAVFRKSGRSVPVFNDKHLSYRWDWAKEMYDTAQEMGFPLMAGSSVPLAPRVPAVEFPEGAEVIEAVSVHGGGMESYDFHALEVMQSMIEFRKGGETGISEVQLLTREALMQAAGEGLWPEDLFRVAMQTELDHRTDTGLKGPVEEIEPAHGLLLTYKDGVRAAVLAVHGTGVRWNFACRLKEREEPLATTWYPGPWGNRNLFRALSHAIQHMFITGKSPYPVERTLLATGVLDAAMRSHHEGGVVKQTPHLEFGYEARDFSAMREMGGSWEVITHDTPRPPRFEPGDELTLKRIGR</sequence>
<dbReference type="Proteomes" id="UP000320496">
    <property type="component" value="Chromosome"/>
</dbReference>
<dbReference type="PROSITE" id="PS51318">
    <property type="entry name" value="TAT"/>
    <property type="match status" value="1"/>
</dbReference>
<feature type="region of interest" description="Disordered" evidence="1">
    <location>
        <begin position="423"/>
        <end position="447"/>
    </location>
</feature>
<dbReference type="AlphaFoldDB" id="A0A517ZDB3"/>
<organism evidence="2 3">
    <name type="scientific">Maioricimonas rarisocia</name>
    <dbReference type="NCBI Taxonomy" id="2528026"/>
    <lineage>
        <taxon>Bacteria</taxon>
        <taxon>Pseudomonadati</taxon>
        <taxon>Planctomycetota</taxon>
        <taxon>Planctomycetia</taxon>
        <taxon>Planctomycetales</taxon>
        <taxon>Planctomycetaceae</taxon>
        <taxon>Maioricimonas</taxon>
    </lineage>
</organism>
<dbReference type="RefSeq" id="WP_197443748.1">
    <property type="nucleotide sequence ID" value="NZ_CP036275.1"/>
</dbReference>
<proteinExistence type="predicted"/>
<reference evidence="2 3" key="1">
    <citation type="submission" date="2019-02" db="EMBL/GenBank/DDBJ databases">
        <title>Deep-cultivation of Planctomycetes and their phenomic and genomic characterization uncovers novel biology.</title>
        <authorList>
            <person name="Wiegand S."/>
            <person name="Jogler M."/>
            <person name="Boedeker C."/>
            <person name="Pinto D."/>
            <person name="Vollmers J."/>
            <person name="Rivas-Marin E."/>
            <person name="Kohn T."/>
            <person name="Peeters S.H."/>
            <person name="Heuer A."/>
            <person name="Rast P."/>
            <person name="Oberbeckmann S."/>
            <person name="Bunk B."/>
            <person name="Jeske O."/>
            <person name="Meyerdierks A."/>
            <person name="Storesund J.E."/>
            <person name="Kallscheuer N."/>
            <person name="Luecker S."/>
            <person name="Lage O.M."/>
            <person name="Pohl T."/>
            <person name="Merkel B.J."/>
            <person name="Hornburger P."/>
            <person name="Mueller R.-W."/>
            <person name="Bruemmer F."/>
            <person name="Labrenz M."/>
            <person name="Spormann A.M."/>
            <person name="Op den Camp H."/>
            <person name="Overmann J."/>
            <person name="Amann R."/>
            <person name="Jetten M.S.M."/>
            <person name="Mascher T."/>
            <person name="Medema M.H."/>
            <person name="Devos D.P."/>
            <person name="Kaster A.-K."/>
            <person name="Ovreas L."/>
            <person name="Rohde M."/>
            <person name="Galperin M.Y."/>
            <person name="Jogler C."/>
        </authorList>
    </citation>
    <scope>NUCLEOTIDE SEQUENCE [LARGE SCALE GENOMIC DNA]</scope>
    <source>
        <strain evidence="2 3">Mal4</strain>
    </source>
</reference>
<evidence type="ECO:0000313" key="3">
    <source>
        <dbReference type="Proteomes" id="UP000320496"/>
    </source>
</evidence>
<keyword evidence="3" id="KW-1185">Reference proteome</keyword>
<dbReference type="NCBIfam" id="TIGR01409">
    <property type="entry name" value="TAT_signal_seq"/>
    <property type="match status" value="1"/>
</dbReference>
<dbReference type="EMBL" id="CP036275">
    <property type="protein sequence ID" value="QDU40452.1"/>
    <property type="molecule type" value="Genomic_DNA"/>
</dbReference>
<dbReference type="InterPro" id="IPR019546">
    <property type="entry name" value="TAT_signal_bac_arc"/>
</dbReference>
<name>A0A517ZDB3_9PLAN</name>
<dbReference type="InterPro" id="IPR006311">
    <property type="entry name" value="TAT_signal"/>
</dbReference>
<gene>
    <name evidence="2" type="ORF">Mal4_48090</name>
</gene>
<feature type="compositionally biased region" description="Basic and acidic residues" evidence="1">
    <location>
        <begin position="424"/>
        <end position="447"/>
    </location>
</feature>
<evidence type="ECO:0000256" key="1">
    <source>
        <dbReference type="SAM" id="MobiDB-lite"/>
    </source>
</evidence>
<dbReference type="KEGG" id="mri:Mal4_48090"/>
<evidence type="ECO:0008006" key="4">
    <source>
        <dbReference type="Google" id="ProtNLM"/>
    </source>
</evidence>
<accession>A0A517ZDB3</accession>
<protein>
    <recommendedName>
        <fullName evidence="4">Twin-arginine translocation signal domain-containing protein</fullName>
    </recommendedName>
</protein>
<evidence type="ECO:0000313" key="2">
    <source>
        <dbReference type="EMBL" id="QDU40452.1"/>
    </source>
</evidence>